<evidence type="ECO:0000313" key="1">
    <source>
        <dbReference type="EMBL" id="MBF8188425.1"/>
    </source>
</evidence>
<proteinExistence type="predicted"/>
<evidence type="ECO:0000313" key="2">
    <source>
        <dbReference type="Proteomes" id="UP000605361"/>
    </source>
</evidence>
<dbReference type="AlphaFoldDB" id="A0A931AE61"/>
<organism evidence="1 2">
    <name type="scientific">Nonomuraea cypriaca</name>
    <dbReference type="NCBI Taxonomy" id="1187855"/>
    <lineage>
        <taxon>Bacteria</taxon>
        <taxon>Bacillati</taxon>
        <taxon>Actinomycetota</taxon>
        <taxon>Actinomycetes</taxon>
        <taxon>Streptosporangiales</taxon>
        <taxon>Streptosporangiaceae</taxon>
        <taxon>Nonomuraea</taxon>
    </lineage>
</organism>
<keyword evidence="2" id="KW-1185">Reference proteome</keyword>
<protein>
    <submittedName>
        <fullName evidence="1">Type II toxin-antitoxin system RelE/ParE family toxin</fullName>
    </submittedName>
</protein>
<dbReference type="InterPro" id="IPR009241">
    <property type="entry name" value="HigB-like"/>
</dbReference>
<reference evidence="1" key="1">
    <citation type="submission" date="2020-11" db="EMBL/GenBank/DDBJ databases">
        <title>Whole-genome analyses of Nonomuraea sp. K274.</title>
        <authorList>
            <person name="Veyisoglu A."/>
        </authorList>
    </citation>
    <scope>NUCLEOTIDE SEQUENCE</scope>
    <source>
        <strain evidence="1">K274</strain>
    </source>
</reference>
<name>A0A931AE61_9ACTN</name>
<gene>
    <name evidence="1" type="ORF">ITP53_22380</name>
</gene>
<dbReference type="Pfam" id="PF05973">
    <property type="entry name" value="Gp49"/>
    <property type="match status" value="1"/>
</dbReference>
<comment type="caution">
    <text evidence="1">The sequence shown here is derived from an EMBL/GenBank/DDBJ whole genome shotgun (WGS) entry which is preliminary data.</text>
</comment>
<dbReference type="EMBL" id="JADOGI010000066">
    <property type="protein sequence ID" value="MBF8188425.1"/>
    <property type="molecule type" value="Genomic_DNA"/>
</dbReference>
<sequence>MSELYDVELEPEVVSWLDALAKVDYAKVNALVGRLAAEAETLDEPYSKHLRGKVRELRLTLSRRQARITYWLASDRRVVLLTAFYKTRRRETMQVDRAERVQIACESSHGPARQAYHREFKEEL</sequence>
<accession>A0A931AE61</accession>
<dbReference type="Proteomes" id="UP000605361">
    <property type="component" value="Unassembled WGS sequence"/>
</dbReference>
<dbReference type="RefSeq" id="WP_195897377.1">
    <property type="nucleotide sequence ID" value="NZ_JADOGI010000066.1"/>
</dbReference>